<evidence type="ECO:0000313" key="1">
    <source>
        <dbReference type="EMBL" id="KAJ6649421.1"/>
    </source>
</evidence>
<organism evidence="1 2">
    <name type="scientific">Pseudolycoriella hygida</name>
    <dbReference type="NCBI Taxonomy" id="35572"/>
    <lineage>
        <taxon>Eukaryota</taxon>
        <taxon>Metazoa</taxon>
        <taxon>Ecdysozoa</taxon>
        <taxon>Arthropoda</taxon>
        <taxon>Hexapoda</taxon>
        <taxon>Insecta</taxon>
        <taxon>Pterygota</taxon>
        <taxon>Neoptera</taxon>
        <taxon>Endopterygota</taxon>
        <taxon>Diptera</taxon>
        <taxon>Nematocera</taxon>
        <taxon>Sciaroidea</taxon>
        <taxon>Sciaridae</taxon>
        <taxon>Pseudolycoriella</taxon>
    </lineage>
</organism>
<reference evidence="1" key="1">
    <citation type="submission" date="2022-07" db="EMBL/GenBank/DDBJ databases">
        <authorList>
            <person name="Trinca V."/>
            <person name="Uliana J.V.C."/>
            <person name="Torres T.T."/>
            <person name="Ward R.J."/>
            <person name="Monesi N."/>
        </authorList>
    </citation>
    <scope>NUCLEOTIDE SEQUENCE</scope>
    <source>
        <strain evidence="1">HSMRA1968</strain>
        <tissue evidence="1">Whole embryos</tissue>
    </source>
</reference>
<dbReference type="AlphaFoldDB" id="A0A9Q0NFN4"/>
<keyword evidence="2" id="KW-1185">Reference proteome</keyword>
<sequence length="144" mass="16509">MYDYKLLNCCVSSMLGRRRQEFLIKNQVEIEIVEDYDSFRNSEKIGFIENCFTISSVFEMDNFLKILVCLSIKLNGCLLVFAQLSSVTAEDVKTAQKRDNCYLRISATHTSAFRECVVFIPHLDGNVAGNDYNTSNNKLKQQIL</sequence>
<dbReference type="Proteomes" id="UP001151699">
    <property type="component" value="Chromosome A"/>
</dbReference>
<name>A0A9Q0NFN4_9DIPT</name>
<accession>A0A9Q0NFN4</accession>
<dbReference type="EMBL" id="WJQU01000001">
    <property type="protein sequence ID" value="KAJ6649421.1"/>
    <property type="molecule type" value="Genomic_DNA"/>
</dbReference>
<comment type="caution">
    <text evidence="1">The sequence shown here is derived from an EMBL/GenBank/DDBJ whole genome shotgun (WGS) entry which is preliminary data.</text>
</comment>
<protein>
    <submittedName>
        <fullName evidence="1">Uncharacterized protein</fullName>
    </submittedName>
</protein>
<evidence type="ECO:0000313" key="2">
    <source>
        <dbReference type="Proteomes" id="UP001151699"/>
    </source>
</evidence>
<proteinExistence type="predicted"/>
<gene>
    <name evidence="1" type="ORF">Bhyg_04656</name>
</gene>